<reference evidence="2 5" key="1">
    <citation type="submission" date="2016-11" db="EMBL/GenBank/DDBJ databases">
        <title>Whole genomes of Flavobacteriaceae.</title>
        <authorList>
            <person name="Stine C."/>
            <person name="Li C."/>
            <person name="Tadesse D."/>
        </authorList>
    </citation>
    <scope>NUCLEOTIDE SEQUENCE [LARGE SCALE GENOMIC DNA]</scope>
    <source>
        <strain evidence="2 5">ATCC 19366</strain>
    </source>
</reference>
<keyword evidence="1" id="KW-0812">Transmembrane</keyword>
<dbReference type="Proteomes" id="UP000184216">
    <property type="component" value="Unassembled WGS sequence"/>
</dbReference>
<gene>
    <name evidence="2" type="ORF">B0A72_18525</name>
    <name evidence="3" type="ORF">SAMN05444387_3826</name>
</gene>
<proteinExistence type="predicted"/>
<name>A0AB36NXM6_9FLAO</name>
<keyword evidence="4" id="KW-1185">Reference proteome</keyword>
<comment type="caution">
    <text evidence="2">The sequence shown here is derived from an EMBL/GenBank/DDBJ whole genome shotgun (WGS) entry which is preliminary data.</text>
</comment>
<evidence type="ECO:0000313" key="5">
    <source>
        <dbReference type="Proteomes" id="UP000198431"/>
    </source>
</evidence>
<accession>A0AB36NXM6</accession>
<dbReference type="EMBL" id="FRBX01000005">
    <property type="protein sequence ID" value="SHN01812.1"/>
    <property type="molecule type" value="Genomic_DNA"/>
</dbReference>
<organism evidence="2 5">
    <name type="scientific">Flavobacterium pectinovorum</name>
    <dbReference type="NCBI Taxonomy" id="29533"/>
    <lineage>
        <taxon>Bacteria</taxon>
        <taxon>Pseudomonadati</taxon>
        <taxon>Bacteroidota</taxon>
        <taxon>Flavobacteriia</taxon>
        <taxon>Flavobacteriales</taxon>
        <taxon>Flavobacteriaceae</taxon>
        <taxon>Flavobacterium</taxon>
    </lineage>
</organism>
<reference evidence="3 4" key="2">
    <citation type="submission" date="2016-11" db="EMBL/GenBank/DDBJ databases">
        <authorList>
            <person name="Varghese N."/>
            <person name="Submissions S."/>
        </authorList>
    </citation>
    <scope>NUCLEOTIDE SEQUENCE [LARGE SCALE GENOMIC DNA]</scope>
    <source>
        <strain evidence="3 4">DSM 6368</strain>
    </source>
</reference>
<evidence type="ECO:0000313" key="2">
    <source>
        <dbReference type="EMBL" id="OXB01610.1"/>
    </source>
</evidence>
<dbReference type="EMBL" id="MUHB01000019">
    <property type="protein sequence ID" value="OXB01610.1"/>
    <property type="molecule type" value="Genomic_DNA"/>
</dbReference>
<keyword evidence="1" id="KW-0472">Membrane</keyword>
<dbReference type="AlphaFoldDB" id="A0AB36NXM6"/>
<feature type="transmembrane region" description="Helical" evidence="1">
    <location>
        <begin position="7"/>
        <end position="25"/>
    </location>
</feature>
<dbReference type="Proteomes" id="UP000198431">
    <property type="component" value="Unassembled WGS sequence"/>
</dbReference>
<dbReference type="RefSeq" id="WP_073397308.1">
    <property type="nucleotide sequence ID" value="NZ_FRBX01000005.1"/>
</dbReference>
<evidence type="ECO:0000313" key="4">
    <source>
        <dbReference type="Proteomes" id="UP000184216"/>
    </source>
</evidence>
<feature type="transmembrane region" description="Helical" evidence="1">
    <location>
        <begin position="45"/>
        <end position="62"/>
    </location>
</feature>
<sequence>MTEKIKTLQIIHFALCAGLIVAYFVIGEISVEKLKTIPTIDSSSIVFAIIPFLAIIMANFLFKSQLKQVDRNLKLEDKLPVYQTASIIRWAILEGVAFIILILKPDFLIFGILVIIYLIFLRPTEEKITNDFSE</sequence>
<feature type="transmembrane region" description="Helical" evidence="1">
    <location>
        <begin position="107"/>
        <end position="124"/>
    </location>
</feature>
<evidence type="ECO:0000313" key="3">
    <source>
        <dbReference type="EMBL" id="SHN01812.1"/>
    </source>
</evidence>
<keyword evidence="1" id="KW-1133">Transmembrane helix</keyword>
<protein>
    <submittedName>
        <fullName evidence="2">MFS transporter</fullName>
    </submittedName>
</protein>
<evidence type="ECO:0000256" key="1">
    <source>
        <dbReference type="SAM" id="Phobius"/>
    </source>
</evidence>